<feature type="compositionally biased region" description="Low complexity" evidence="5">
    <location>
        <begin position="52"/>
        <end position="66"/>
    </location>
</feature>
<dbReference type="PANTHER" id="PTHR47683:SF2">
    <property type="entry name" value="RNA-BINDING S4 DOMAIN-CONTAINING PROTEIN"/>
    <property type="match status" value="1"/>
</dbReference>
<reference evidence="7 8" key="1">
    <citation type="submission" date="2020-03" db="EMBL/GenBank/DDBJ databases">
        <title>Genomic Encyclopedia of Type Strains, Phase IV (KMG-IV): sequencing the most valuable type-strain genomes for metagenomic binning, comparative biology and taxonomic classification.</title>
        <authorList>
            <person name="Goeker M."/>
        </authorList>
    </citation>
    <scope>NUCLEOTIDE SEQUENCE [LARGE SCALE GENOMIC DNA]</scope>
    <source>
        <strain evidence="7 8">DSM 101599</strain>
    </source>
</reference>
<evidence type="ECO:0000256" key="2">
    <source>
        <dbReference type="ARBA" id="ARBA00023235"/>
    </source>
</evidence>
<evidence type="ECO:0000256" key="4">
    <source>
        <dbReference type="RuleBase" id="RU003887"/>
    </source>
</evidence>
<dbReference type="Pfam" id="PF01479">
    <property type="entry name" value="S4"/>
    <property type="match status" value="1"/>
</dbReference>
<evidence type="ECO:0000313" key="8">
    <source>
        <dbReference type="Proteomes" id="UP000745859"/>
    </source>
</evidence>
<feature type="region of interest" description="Disordered" evidence="5">
    <location>
        <begin position="1"/>
        <end position="69"/>
    </location>
</feature>
<dbReference type="InterPro" id="IPR050343">
    <property type="entry name" value="RsuA_PseudoU_synthase"/>
</dbReference>
<name>A0ABX0UCX8_9FLAO</name>
<evidence type="ECO:0000259" key="6">
    <source>
        <dbReference type="SMART" id="SM00363"/>
    </source>
</evidence>
<dbReference type="Gene3D" id="3.30.70.1560">
    <property type="entry name" value="Alpha-L RNA-binding motif"/>
    <property type="match status" value="1"/>
</dbReference>
<evidence type="ECO:0000256" key="1">
    <source>
        <dbReference type="ARBA" id="ARBA00008348"/>
    </source>
</evidence>
<dbReference type="CDD" id="cd00165">
    <property type="entry name" value="S4"/>
    <property type="match status" value="1"/>
</dbReference>
<dbReference type="InterPro" id="IPR020094">
    <property type="entry name" value="TruA/RsuA/RluB/E/F_N"/>
</dbReference>
<dbReference type="InterPro" id="IPR000748">
    <property type="entry name" value="PsdUridine_synth_RsuA/RluB/E/F"/>
</dbReference>
<dbReference type="PROSITE" id="PS50889">
    <property type="entry name" value="S4"/>
    <property type="match status" value="1"/>
</dbReference>
<sequence length="316" mass="35559">MNTNKNSSGRRQQGQGGKGKPSGNFKANSKRFTKRPATATTESDEEVKKGAKPFSKSKPFKKTSATDAPKKRVVTVPSNQTGIRLNKYISNAGICSRRDADLYIETGSATVNGKVITEMGYRVQPTDEVRFDNVLISPETKRYVLLNKPKNYITTMEDERGRKTVMEIVDKACKERIYPVGRLDRDTTGLLLFTNDGELAKTLTHPKHNKRKLYHATLDHKVSLKHLQSIADGPVIDEKKVWVDDVAYVQGQSKNEVGIEIHSGRNRIVRKIFAHFGYTVVKLDRVIFAGLTKKDLPRGHYRHLTPQEVINLKNGL</sequence>
<protein>
    <recommendedName>
        <fullName evidence="4">Pseudouridine synthase</fullName>
        <ecNumber evidence="4">5.4.99.-</ecNumber>
    </recommendedName>
</protein>
<dbReference type="InterPro" id="IPR006145">
    <property type="entry name" value="PsdUridine_synth_RsuA/RluA"/>
</dbReference>
<dbReference type="PANTHER" id="PTHR47683">
    <property type="entry name" value="PSEUDOURIDINE SYNTHASE FAMILY PROTEIN-RELATED"/>
    <property type="match status" value="1"/>
</dbReference>
<dbReference type="SUPFAM" id="SSF55174">
    <property type="entry name" value="Alpha-L RNA-binding motif"/>
    <property type="match status" value="1"/>
</dbReference>
<proteinExistence type="inferred from homology"/>
<dbReference type="EC" id="5.4.99.-" evidence="4"/>
<dbReference type="RefSeq" id="WP_167188387.1">
    <property type="nucleotide sequence ID" value="NZ_JAASQL010000003.1"/>
</dbReference>
<evidence type="ECO:0000256" key="3">
    <source>
        <dbReference type="PROSITE-ProRule" id="PRU00182"/>
    </source>
</evidence>
<evidence type="ECO:0000256" key="5">
    <source>
        <dbReference type="SAM" id="MobiDB-lite"/>
    </source>
</evidence>
<keyword evidence="2 4" id="KW-0413">Isomerase</keyword>
<dbReference type="InterPro" id="IPR036986">
    <property type="entry name" value="S4_RNA-bd_sf"/>
</dbReference>
<dbReference type="PROSITE" id="PS01149">
    <property type="entry name" value="PSI_RSU"/>
    <property type="match status" value="1"/>
</dbReference>
<dbReference type="Gene3D" id="3.10.290.10">
    <property type="entry name" value="RNA-binding S4 domain"/>
    <property type="match status" value="1"/>
</dbReference>
<feature type="domain" description="RNA-binding S4" evidence="6">
    <location>
        <begin position="83"/>
        <end position="145"/>
    </location>
</feature>
<dbReference type="InterPro" id="IPR002942">
    <property type="entry name" value="S4_RNA-bd"/>
</dbReference>
<dbReference type="SMART" id="SM00363">
    <property type="entry name" value="S4"/>
    <property type="match status" value="1"/>
</dbReference>
<dbReference type="Proteomes" id="UP000745859">
    <property type="component" value="Unassembled WGS sequence"/>
</dbReference>
<organism evidence="7 8">
    <name type="scientific">Wenyingzhuangia heitensis</name>
    <dbReference type="NCBI Taxonomy" id="1487859"/>
    <lineage>
        <taxon>Bacteria</taxon>
        <taxon>Pseudomonadati</taxon>
        <taxon>Bacteroidota</taxon>
        <taxon>Flavobacteriia</taxon>
        <taxon>Flavobacteriales</taxon>
        <taxon>Flavobacteriaceae</taxon>
        <taxon>Wenyingzhuangia</taxon>
    </lineage>
</organism>
<dbReference type="InterPro" id="IPR018496">
    <property type="entry name" value="PsdUridine_synth_RsuA/RluB_CS"/>
</dbReference>
<gene>
    <name evidence="7" type="ORF">FHR24_002196</name>
</gene>
<feature type="compositionally biased region" description="Low complexity" evidence="5">
    <location>
        <begin position="1"/>
        <end position="13"/>
    </location>
</feature>
<dbReference type="Gene3D" id="3.30.70.580">
    <property type="entry name" value="Pseudouridine synthase I, catalytic domain, N-terminal subdomain"/>
    <property type="match status" value="1"/>
</dbReference>
<dbReference type="InterPro" id="IPR020103">
    <property type="entry name" value="PsdUridine_synth_cat_dom_sf"/>
</dbReference>
<dbReference type="CDD" id="cd02870">
    <property type="entry name" value="PseudoU_synth_RsuA_like"/>
    <property type="match status" value="1"/>
</dbReference>
<dbReference type="GO" id="GO:0160139">
    <property type="term" value="F:23S rRNA pseudouridine(2605) synthase activity"/>
    <property type="evidence" value="ECO:0007669"/>
    <property type="project" value="UniProtKB-EC"/>
</dbReference>
<evidence type="ECO:0000313" key="7">
    <source>
        <dbReference type="EMBL" id="NIJ45725.1"/>
    </source>
</evidence>
<keyword evidence="8" id="KW-1185">Reference proteome</keyword>
<dbReference type="Pfam" id="PF00849">
    <property type="entry name" value="PseudoU_synth_2"/>
    <property type="match status" value="1"/>
</dbReference>
<dbReference type="NCBIfam" id="TIGR00093">
    <property type="entry name" value="pseudouridine synthase"/>
    <property type="match status" value="1"/>
</dbReference>
<dbReference type="SUPFAM" id="SSF55120">
    <property type="entry name" value="Pseudouridine synthase"/>
    <property type="match status" value="1"/>
</dbReference>
<keyword evidence="3" id="KW-0694">RNA-binding</keyword>
<accession>A0ABX0UCX8</accession>
<comment type="similarity">
    <text evidence="1 4">Belongs to the pseudouridine synthase RsuA family.</text>
</comment>
<comment type="caution">
    <text evidence="7">The sequence shown here is derived from an EMBL/GenBank/DDBJ whole genome shotgun (WGS) entry which is preliminary data.</text>
</comment>
<dbReference type="EMBL" id="JAASQL010000003">
    <property type="protein sequence ID" value="NIJ45725.1"/>
    <property type="molecule type" value="Genomic_DNA"/>
</dbReference>
<dbReference type="InterPro" id="IPR042092">
    <property type="entry name" value="PsdUridine_s_RsuA/RluB/E/F_cat"/>
</dbReference>